<evidence type="ECO:0000313" key="8">
    <source>
        <dbReference type="EMBL" id="SUP75589.1"/>
    </source>
</evidence>
<evidence type="ECO:0000256" key="5">
    <source>
        <dbReference type="ARBA" id="ARBA00070588"/>
    </source>
</evidence>
<evidence type="ECO:0000256" key="4">
    <source>
        <dbReference type="ARBA" id="ARBA00022764"/>
    </source>
</evidence>
<dbReference type="AlphaFoldDB" id="A0A380PQL6"/>
<keyword evidence="2 6" id="KW-0732">Signal</keyword>
<dbReference type="InterPro" id="IPR051686">
    <property type="entry name" value="Lipoprotein_DolP"/>
</dbReference>
<dbReference type="GeneID" id="57907169"/>
<evidence type="ECO:0000256" key="3">
    <source>
        <dbReference type="ARBA" id="ARBA00022737"/>
    </source>
</evidence>
<dbReference type="Gene3D" id="3.30.1340.30">
    <property type="match status" value="1"/>
</dbReference>
<protein>
    <recommendedName>
        <fullName evidence="5">Osmotically-inducible protein Y</fullName>
    </recommendedName>
</protein>
<sequence length="104" mass="11099">MKIFKTLSALCMVVIMAMAVSACAPTAKSEGTGGYLDDTVVTTKVKSALLGEKNLKSTEISVETFKGRVQLSGFVSSRQDANRAVQITRTVPGVKSVSDQMLIR</sequence>
<dbReference type="PANTHER" id="PTHR34606:SF16">
    <property type="entry name" value="BON DOMAIN-CONTAINING PROTEIN"/>
    <property type="match status" value="1"/>
</dbReference>
<keyword evidence="3" id="KW-0677">Repeat</keyword>
<proteinExistence type="predicted"/>
<evidence type="ECO:0000256" key="2">
    <source>
        <dbReference type="ARBA" id="ARBA00022729"/>
    </source>
</evidence>
<keyword evidence="4" id="KW-0574">Periplasm</keyword>
<gene>
    <name evidence="8" type="primary">osmY_1</name>
    <name evidence="8" type="ORF">NCTC11470_00603</name>
</gene>
<evidence type="ECO:0000256" key="6">
    <source>
        <dbReference type="SAM" id="SignalP"/>
    </source>
</evidence>
<dbReference type="OrthoDB" id="7360581at2"/>
<feature type="signal peptide" evidence="6">
    <location>
        <begin position="1"/>
        <end position="24"/>
    </location>
</feature>
<feature type="domain" description="BON" evidence="7">
    <location>
        <begin position="37"/>
        <end position="104"/>
    </location>
</feature>
<dbReference type="SMART" id="SM00749">
    <property type="entry name" value="BON"/>
    <property type="match status" value="1"/>
</dbReference>
<dbReference type="PROSITE" id="PS51257">
    <property type="entry name" value="PROKAR_LIPOPROTEIN"/>
    <property type="match status" value="1"/>
</dbReference>
<comment type="subcellular location">
    <subcellularLocation>
        <location evidence="1">Periplasm</location>
    </subcellularLocation>
</comment>
<name>A0A380PQL6_YERFR</name>
<dbReference type="Pfam" id="PF04972">
    <property type="entry name" value="BON"/>
    <property type="match status" value="1"/>
</dbReference>
<evidence type="ECO:0000313" key="9">
    <source>
        <dbReference type="Proteomes" id="UP000254835"/>
    </source>
</evidence>
<keyword evidence="8" id="KW-0449">Lipoprotein</keyword>
<reference evidence="8 9" key="1">
    <citation type="submission" date="2018-06" db="EMBL/GenBank/DDBJ databases">
        <authorList>
            <consortium name="Pathogen Informatics"/>
            <person name="Doyle S."/>
        </authorList>
    </citation>
    <scope>NUCLEOTIDE SEQUENCE [LARGE SCALE GENOMIC DNA]</scope>
    <source>
        <strain evidence="8 9">NCTC11470</strain>
    </source>
</reference>
<dbReference type="PROSITE" id="PS50914">
    <property type="entry name" value="BON"/>
    <property type="match status" value="1"/>
</dbReference>
<dbReference type="FunFam" id="3.30.1340.30:FF:000001">
    <property type="entry name" value="Molecular chaperone OsmY"/>
    <property type="match status" value="1"/>
</dbReference>
<dbReference type="GO" id="GO:0042597">
    <property type="term" value="C:periplasmic space"/>
    <property type="evidence" value="ECO:0007669"/>
    <property type="project" value="UniProtKB-SubCell"/>
</dbReference>
<evidence type="ECO:0000259" key="7">
    <source>
        <dbReference type="PROSITE" id="PS50914"/>
    </source>
</evidence>
<accession>A0A380PQL6</accession>
<dbReference type="InterPro" id="IPR014004">
    <property type="entry name" value="Transpt-assoc_nodulatn_dom_bac"/>
</dbReference>
<dbReference type="Proteomes" id="UP000254835">
    <property type="component" value="Unassembled WGS sequence"/>
</dbReference>
<dbReference type="RefSeq" id="WP_032910834.1">
    <property type="nucleotide sequence ID" value="NZ_CABHXP010000019.1"/>
</dbReference>
<feature type="chain" id="PRO_5016755631" description="Osmotically-inducible protein Y" evidence="6">
    <location>
        <begin position="25"/>
        <end position="104"/>
    </location>
</feature>
<evidence type="ECO:0000256" key="1">
    <source>
        <dbReference type="ARBA" id="ARBA00004418"/>
    </source>
</evidence>
<dbReference type="InterPro" id="IPR007055">
    <property type="entry name" value="BON_dom"/>
</dbReference>
<dbReference type="EMBL" id="UHJA01000001">
    <property type="protein sequence ID" value="SUP75589.1"/>
    <property type="molecule type" value="Genomic_DNA"/>
</dbReference>
<dbReference type="PANTHER" id="PTHR34606">
    <property type="entry name" value="BON DOMAIN-CONTAINING PROTEIN"/>
    <property type="match status" value="1"/>
</dbReference>
<organism evidence="8 9">
    <name type="scientific">Yersinia frederiksenii</name>
    <dbReference type="NCBI Taxonomy" id="29484"/>
    <lineage>
        <taxon>Bacteria</taxon>
        <taxon>Pseudomonadati</taxon>
        <taxon>Pseudomonadota</taxon>
        <taxon>Gammaproteobacteria</taxon>
        <taxon>Enterobacterales</taxon>
        <taxon>Yersiniaceae</taxon>
        <taxon>Yersinia</taxon>
    </lineage>
</organism>